<sequence>MKTKGLKILALTSILFFASCVQKSKQADTQTETVVEEVDPAPIYDTSEPKTILKAVAHAHGGWGDLWNKRDVQYTYDYRQADGKADISTERYIFSNEASLGKYTQHDINVMPGEEGEVIQCFDGKETVVMINGNKTEDAQLLGLGDFLRKANYFWFTMPYKLTNEGTIVTYQGQEEYNGTTYDKVHVTYDPEVTGKEQNDIYILYVNPTTKMIDRFYFSLPFLGVNEPVIIANYEYTNVDGQTVATRRTYFLPSEEGYSEEPNLVQTLTDVNFNNGFTVDNMMEGL</sequence>
<comment type="caution">
    <text evidence="2">The sequence shown here is derived from an EMBL/GenBank/DDBJ whole genome shotgun (WGS) entry which is preliminary data.</text>
</comment>
<dbReference type="EMBL" id="SGIU01000001">
    <property type="protein sequence ID" value="TAI49511.1"/>
    <property type="molecule type" value="Genomic_DNA"/>
</dbReference>
<dbReference type="RefSeq" id="WP_130611539.1">
    <property type="nucleotide sequence ID" value="NZ_SGIU01000001.1"/>
</dbReference>
<dbReference type="PROSITE" id="PS51257">
    <property type="entry name" value="PROKAR_LIPOPROTEIN"/>
    <property type="match status" value="1"/>
</dbReference>
<feature type="chain" id="PRO_5020790340" description="Lipoprotein" evidence="1">
    <location>
        <begin position="24"/>
        <end position="286"/>
    </location>
</feature>
<gene>
    <name evidence="2" type="ORF">EW142_06835</name>
</gene>
<dbReference type="Proteomes" id="UP000291981">
    <property type="component" value="Unassembled WGS sequence"/>
</dbReference>
<evidence type="ECO:0000256" key="1">
    <source>
        <dbReference type="SAM" id="SignalP"/>
    </source>
</evidence>
<accession>A0A4Q8QGA9</accession>
<name>A0A4Q8QGA9_9FLAO</name>
<dbReference type="AlphaFoldDB" id="A0A4Q8QGA9"/>
<keyword evidence="3" id="KW-1185">Reference proteome</keyword>
<organism evidence="2 3">
    <name type="scientific">Flagellimonas allohymeniacidonis</name>
    <dbReference type="NCBI Taxonomy" id="2517819"/>
    <lineage>
        <taxon>Bacteria</taxon>
        <taxon>Pseudomonadati</taxon>
        <taxon>Bacteroidota</taxon>
        <taxon>Flavobacteriia</taxon>
        <taxon>Flavobacteriales</taxon>
        <taxon>Flavobacteriaceae</taxon>
        <taxon>Flagellimonas</taxon>
    </lineage>
</organism>
<evidence type="ECO:0000313" key="2">
    <source>
        <dbReference type="EMBL" id="TAI49511.1"/>
    </source>
</evidence>
<dbReference type="Pfam" id="PF20113">
    <property type="entry name" value="DUF6503"/>
    <property type="match status" value="1"/>
</dbReference>
<reference evidence="2 3" key="1">
    <citation type="submission" date="2019-02" db="EMBL/GenBank/DDBJ databases">
        <title>Draft genome sequence of Muricauda sp. 176CP4-71.</title>
        <authorList>
            <person name="Park J.-S."/>
        </authorList>
    </citation>
    <scope>NUCLEOTIDE SEQUENCE [LARGE SCALE GENOMIC DNA]</scope>
    <source>
        <strain evidence="2 3">176CP4-71</strain>
    </source>
</reference>
<feature type="signal peptide" evidence="1">
    <location>
        <begin position="1"/>
        <end position="23"/>
    </location>
</feature>
<protein>
    <recommendedName>
        <fullName evidence="4">Lipoprotein</fullName>
    </recommendedName>
</protein>
<proteinExistence type="predicted"/>
<dbReference type="OrthoDB" id="1490620at2"/>
<evidence type="ECO:0008006" key="4">
    <source>
        <dbReference type="Google" id="ProtNLM"/>
    </source>
</evidence>
<dbReference type="InterPro" id="IPR045444">
    <property type="entry name" value="DUF6503"/>
</dbReference>
<keyword evidence="1" id="KW-0732">Signal</keyword>
<evidence type="ECO:0000313" key="3">
    <source>
        <dbReference type="Proteomes" id="UP000291981"/>
    </source>
</evidence>